<evidence type="ECO:0000313" key="1">
    <source>
        <dbReference type="EMBL" id="VFU62922.1"/>
    </source>
</evidence>
<organism evidence="1">
    <name type="scientific">Salix viminalis</name>
    <name type="common">Common osier</name>
    <name type="synonym">Basket willow</name>
    <dbReference type="NCBI Taxonomy" id="40686"/>
    <lineage>
        <taxon>Eukaryota</taxon>
        <taxon>Viridiplantae</taxon>
        <taxon>Streptophyta</taxon>
        <taxon>Embryophyta</taxon>
        <taxon>Tracheophyta</taxon>
        <taxon>Spermatophyta</taxon>
        <taxon>Magnoliopsida</taxon>
        <taxon>eudicotyledons</taxon>
        <taxon>Gunneridae</taxon>
        <taxon>Pentapetalae</taxon>
        <taxon>rosids</taxon>
        <taxon>fabids</taxon>
        <taxon>Malpighiales</taxon>
        <taxon>Salicaceae</taxon>
        <taxon>Saliceae</taxon>
        <taxon>Salix</taxon>
    </lineage>
</organism>
<dbReference type="EMBL" id="CAADRP010002174">
    <property type="protein sequence ID" value="VFU62922.1"/>
    <property type="molecule type" value="Genomic_DNA"/>
</dbReference>
<accession>A0A6N2N7I6</accession>
<protein>
    <submittedName>
        <fullName evidence="1">Uncharacterized protein</fullName>
    </submittedName>
</protein>
<reference evidence="1" key="1">
    <citation type="submission" date="2019-03" db="EMBL/GenBank/DDBJ databases">
        <authorList>
            <person name="Mank J."/>
            <person name="Almeida P."/>
        </authorList>
    </citation>
    <scope>NUCLEOTIDE SEQUENCE</scope>
    <source>
        <strain evidence="1">78183</strain>
    </source>
</reference>
<sequence length="61" mass="7290">MGKRSVEIPADHMPVFSIPQELTILYWSWHNKSPNTINHVSRDPVSHWYCYELQEVPLHFK</sequence>
<gene>
    <name evidence="1" type="ORF">SVIM_LOCUS476968</name>
</gene>
<name>A0A6N2N7I6_SALVM</name>
<proteinExistence type="predicted"/>
<dbReference type="AlphaFoldDB" id="A0A6N2N7I6"/>